<gene>
    <name evidence="3" type="ORF">G7Z17_g774</name>
</gene>
<dbReference type="Gene3D" id="3.40.710.10">
    <property type="entry name" value="DD-peptidase/beta-lactamase superfamily"/>
    <property type="match status" value="2"/>
</dbReference>
<protein>
    <recommendedName>
        <fullName evidence="2">Beta-lactamase-related domain-containing protein</fullName>
    </recommendedName>
</protein>
<evidence type="ECO:0000313" key="3">
    <source>
        <dbReference type="EMBL" id="KAF7557275.1"/>
    </source>
</evidence>
<proteinExistence type="inferred from homology"/>
<keyword evidence="4" id="KW-1185">Reference proteome</keyword>
<dbReference type="InterPro" id="IPR001466">
    <property type="entry name" value="Beta-lactam-related"/>
</dbReference>
<dbReference type="PANTHER" id="PTHR46825">
    <property type="entry name" value="D-ALANYL-D-ALANINE-CARBOXYPEPTIDASE/ENDOPEPTIDASE AMPH"/>
    <property type="match status" value="1"/>
</dbReference>
<evidence type="ECO:0000256" key="1">
    <source>
        <dbReference type="ARBA" id="ARBA00038215"/>
    </source>
</evidence>
<dbReference type="InterPro" id="IPR050491">
    <property type="entry name" value="AmpC-like"/>
</dbReference>
<feature type="domain" description="Beta-lactamase-related" evidence="2">
    <location>
        <begin position="2"/>
        <end position="333"/>
    </location>
</feature>
<accession>A0A9P5HP38</accession>
<dbReference type="PANTHER" id="PTHR46825:SF14">
    <property type="entry name" value="BETA-LACTAMASE-RELATED DOMAIN-CONTAINING PROTEIN"/>
    <property type="match status" value="1"/>
</dbReference>
<organism evidence="3 4">
    <name type="scientific">Cylindrodendrum hubeiense</name>
    <dbReference type="NCBI Taxonomy" id="595255"/>
    <lineage>
        <taxon>Eukaryota</taxon>
        <taxon>Fungi</taxon>
        <taxon>Dikarya</taxon>
        <taxon>Ascomycota</taxon>
        <taxon>Pezizomycotina</taxon>
        <taxon>Sordariomycetes</taxon>
        <taxon>Hypocreomycetidae</taxon>
        <taxon>Hypocreales</taxon>
        <taxon>Nectriaceae</taxon>
        <taxon>Cylindrodendrum</taxon>
    </lineage>
</organism>
<reference evidence="3" key="1">
    <citation type="submission" date="2020-03" db="EMBL/GenBank/DDBJ databases">
        <title>Draft Genome Sequence of Cylindrodendrum hubeiense.</title>
        <authorList>
            <person name="Buettner E."/>
            <person name="Kellner H."/>
        </authorList>
    </citation>
    <scope>NUCLEOTIDE SEQUENCE</scope>
    <source>
        <strain evidence="3">IHI 201604</strain>
    </source>
</reference>
<dbReference type="AlphaFoldDB" id="A0A9P5HP38"/>
<dbReference type="InterPro" id="IPR012338">
    <property type="entry name" value="Beta-lactam/transpept-like"/>
</dbReference>
<dbReference type="Pfam" id="PF00144">
    <property type="entry name" value="Beta-lactamase"/>
    <property type="match status" value="1"/>
</dbReference>
<dbReference type="OrthoDB" id="10250282at2759"/>
<dbReference type="SUPFAM" id="SSF56601">
    <property type="entry name" value="beta-lactamase/transpeptidase-like"/>
    <property type="match status" value="1"/>
</dbReference>
<comment type="similarity">
    <text evidence="1">Belongs to the peptidase S12 family.</text>
</comment>
<evidence type="ECO:0000313" key="4">
    <source>
        <dbReference type="Proteomes" id="UP000722485"/>
    </source>
</evidence>
<sequence>MFLSAAIGILVSDGKMQWDDLVTKYLPNFNPVGNDRIAKEATIRHALAHSIGLSRPQVLLLGPRGSVASEEYGFVDFLNHSPTENEEGQRFNSWWLYNNFTYGLVGLAVQEASGQRYSDFVRARILDPLGMNDTAVSQEEVDKISNQAHGYAKLENGDYSKIDTANFTTGHHTPILAAMGMRSSVRDMLKWSKAVLAAGKGDQYLPLHGEALHPENPLRHIDEAWSAEWVGLVDDDFNDDFAYGKGWYRGYLPTVGLGYMGVNHKTSEEDPEYNMKYILGRDSEKKFFVGHNGNMNGYASALYLFPETNSGVIALANGMNLGDAADFAAKIMLQALFDLQPHVDILELAKREAHLHKKMYNDIIDKWLAHRNIIQEEANLEDYVGNYEGYSTMLNIILRKETGHLALMLNSNLATMCDLELFNRDQFSFQPTTRDAWLSQGMIDWDEWFVGVLRFKRDNAGKIEGLSWEYEPSDTAWFKRIEP</sequence>
<dbReference type="Proteomes" id="UP000722485">
    <property type="component" value="Unassembled WGS sequence"/>
</dbReference>
<evidence type="ECO:0000259" key="2">
    <source>
        <dbReference type="Pfam" id="PF00144"/>
    </source>
</evidence>
<comment type="caution">
    <text evidence="3">The sequence shown here is derived from an EMBL/GenBank/DDBJ whole genome shotgun (WGS) entry which is preliminary data.</text>
</comment>
<dbReference type="EMBL" id="JAANBB010000006">
    <property type="protein sequence ID" value="KAF7557275.1"/>
    <property type="molecule type" value="Genomic_DNA"/>
</dbReference>
<name>A0A9P5HP38_9HYPO</name>